<evidence type="ECO:0000313" key="2">
    <source>
        <dbReference type="Proteomes" id="UP000309997"/>
    </source>
</evidence>
<dbReference type="Proteomes" id="UP000309997">
    <property type="component" value="Unassembled WGS sequence"/>
</dbReference>
<accession>A0ACC4C0B9</accession>
<name>A0ACC4C0B9_POPAL</name>
<organism evidence="1 2">
    <name type="scientific">Populus alba</name>
    <name type="common">White poplar</name>
    <dbReference type="NCBI Taxonomy" id="43335"/>
    <lineage>
        <taxon>Eukaryota</taxon>
        <taxon>Viridiplantae</taxon>
        <taxon>Streptophyta</taxon>
        <taxon>Embryophyta</taxon>
        <taxon>Tracheophyta</taxon>
        <taxon>Spermatophyta</taxon>
        <taxon>Magnoliopsida</taxon>
        <taxon>eudicotyledons</taxon>
        <taxon>Gunneridae</taxon>
        <taxon>Pentapetalae</taxon>
        <taxon>rosids</taxon>
        <taxon>fabids</taxon>
        <taxon>Malpighiales</taxon>
        <taxon>Salicaceae</taxon>
        <taxon>Saliceae</taxon>
        <taxon>Populus</taxon>
    </lineage>
</organism>
<comment type="caution">
    <text evidence="1">The sequence shown here is derived from an EMBL/GenBank/DDBJ whole genome shotgun (WGS) entry which is preliminary data.</text>
</comment>
<reference evidence="1 2" key="1">
    <citation type="journal article" date="2024" name="Plant Biotechnol. J.">
        <title>Genome and CRISPR/Cas9 system of a widespread forest tree (Populus alba) in the world.</title>
        <authorList>
            <person name="Liu Y.J."/>
            <person name="Jiang P.F."/>
            <person name="Han X.M."/>
            <person name="Li X.Y."/>
            <person name="Wang H.M."/>
            <person name="Wang Y.J."/>
            <person name="Wang X.X."/>
            <person name="Zeng Q.Y."/>
        </authorList>
    </citation>
    <scope>NUCLEOTIDE SEQUENCE [LARGE SCALE GENOMIC DNA]</scope>
    <source>
        <strain evidence="2">cv. PAL-ZL1</strain>
    </source>
</reference>
<gene>
    <name evidence="1" type="ORF">D5086_015439</name>
</gene>
<proteinExistence type="predicted"/>
<evidence type="ECO:0000313" key="1">
    <source>
        <dbReference type="EMBL" id="KAL3584378.1"/>
    </source>
</evidence>
<protein>
    <submittedName>
        <fullName evidence="1">Uncharacterized protein</fullName>
    </submittedName>
</protein>
<keyword evidence="2" id="KW-1185">Reference proteome</keyword>
<sequence>MQSMMLDARSLHLVSCIHYLSKGHDVIYCDNSMNYISGSAYQQNLNLTLTSLAANASLTGHYISTVGQNPNLVYGLINCPGFISNEVCKTCANSVTTKIIQLCANQMPASVCNENCSLQYSDSQFFSTADSAIRLYFFSLRNADDPFLFRSQLGSFLGNISNNAAADTSRLADGRTSYTSSIDIYAAVFATRYIHSFSLSMLSPPPSPPQQFNSIQLQLQEKTQLVMMIVMMLNGNTMTSPTPSRPGFYMPRENSGSASGTEDSGSTQLSVSSQQSINWFRSLNYIVGSDVRFLYGDIASSGNGFA</sequence>
<dbReference type="EMBL" id="RCHU02000007">
    <property type="protein sequence ID" value="KAL3584378.1"/>
    <property type="molecule type" value="Genomic_DNA"/>
</dbReference>